<dbReference type="PROSITE" id="PS51688">
    <property type="entry name" value="ICA"/>
    <property type="match status" value="1"/>
</dbReference>
<proteinExistence type="predicted"/>
<gene>
    <name evidence="3" type="ordered locus">Cyan7425_0602</name>
</gene>
<sequence>MNMWQRLLVVAGVSATPFAVGAIVWALTVPDKGTTSTFGRTLAISNTNTSTSATNGIFNTGVFGAAAKYGLHGLSIAPSGNGNGVGVFGLTKNGLGRGVMGQTTDGIGIYGVNSSSSAAYDLNTGRGSGVFGTGVVGVFGKSNQATGGTGVLGISDSGYGIYGISKTSNSTAIRGENTEGIGVYGQSSSSFGVYGQSGFGFGVYGQSTGNVGVNGVSNSGTGVRAYSNSGTGLFAKGDGSEVAVFFSGRTGLSCTFSGGADWSCSSDRALKENFRSVSSVQILKQLAAMPLQQWQIKGAKQKEYHLGPTAQDFEKAFGFGVEDMKVPEDKGIKGAKGIKNPNAGKTFKGINRADVVGVALVSIQGLYKLTQGQRAELEQKLLAQQQQKDAEIAQIRQQIEQKDQQVAQLEQRVASLQSQLDTRLAALEQQIGSGQVNPALAKASLPQQR</sequence>
<dbReference type="Gene3D" id="1.20.5.170">
    <property type="match status" value="1"/>
</dbReference>
<dbReference type="Pfam" id="PF13884">
    <property type="entry name" value="Peptidase_S74"/>
    <property type="match status" value="1"/>
</dbReference>
<evidence type="ECO:0000259" key="2">
    <source>
        <dbReference type="PROSITE" id="PS51688"/>
    </source>
</evidence>
<dbReference type="InterPro" id="IPR030392">
    <property type="entry name" value="S74_ICA"/>
</dbReference>
<feature type="coiled-coil region" evidence="1">
    <location>
        <begin position="367"/>
        <end position="426"/>
    </location>
</feature>
<dbReference type="OrthoDB" id="4463518at2"/>
<name>B8HUU5_CYAP4</name>
<dbReference type="STRING" id="395961.Cyan7425_0602"/>
<feature type="domain" description="Peptidase S74" evidence="2">
    <location>
        <begin position="266"/>
        <end position="381"/>
    </location>
</feature>
<organism evidence="3">
    <name type="scientific">Cyanothece sp. (strain PCC 7425 / ATCC 29141)</name>
    <dbReference type="NCBI Taxonomy" id="395961"/>
    <lineage>
        <taxon>Bacteria</taxon>
        <taxon>Bacillati</taxon>
        <taxon>Cyanobacteriota</taxon>
        <taxon>Cyanophyceae</taxon>
        <taxon>Gomontiellales</taxon>
        <taxon>Cyanothecaceae</taxon>
        <taxon>Cyanothece</taxon>
    </lineage>
</organism>
<evidence type="ECO:0000313" key="3">
    <source>
        <dbReference type="EMBL" id="ACL42992.1"/>
    </source>
</evidence>
<dbReference type="HOGENOM" id="CLU_642087_0_0_3"/>
<dbReference type="EMBL" id="CP001344">
    <property type="protein sequence ID" value="ACL42992.1"/>
    <property type="molecule type" value="Genomic_DNA"/>
</dbReference>
<keyword evidence="1" id="KW-0175">Coiled coil</keyword>
<protein>
    <recommendedName>
        <fullName evidence="2">Peptidase S74 domain-containing protein</fullName>
    </recommendedName>
</protein>
<reference evidence="3" key="1">
    <citation type="submission" date="2009-01" db="EMBL/GenBank/DDBJ databases">
        <title>Complete sequence of chromosome Cyanothece sp. PCC 7425.</title>
        <authorList>
            <consortium name="US DOE Joint Genome Institute"/>
            <person name="Lucas S."/>
            <person name="Copeland A."/>
            <person name="Lapidus A."/>
            <person name="Glavina del Rio T."/>
            <person name="Dalin E."/>
            <person name="Tice H."/>
            <person name="Bruce D."/>
            <person name="Goodwin L."/>
            <person name="Pitluck S."/>
            <person name="Sims D."/>
            <person name="Meineke L."/>
            <person name="Brettin T."/>
            <person name="Detter J.C."/>
            <person name="Han C."/>
            <person name="Larimer F."/>
            <person name="Land M."/>
            <person name="Hauser L."/>
            <person name="Kyrpides N."/>
            <person name="Ovchinnikova G."/>
            <person name="Liberton M."/>
            <person name="Stoeckel J."/>
            <person name="Banerjee A."/>
            <person name="Singh A."/>
            <person name="Page L."/>
            <person name="Sato H."/>
            <person name="Zhao L."/>
            <person name="Sherman L."/>
            <person name="Pakrasi H."/>
            <person name="Richardson P."/>
        </authorList>
    </citation>
    <scope>NUCLEOTIDE SEQUENCE</scope>
    <source>
        <strain evidence="3">PCC 7425</strain>
    </source>
</reference>
<accession>B8HUU5</accession>
<dbReference type="AlphaFoldDB" id="B8HUU5"/>
<dbReference type="KEGG" id="cyn:Cyan7425_0602"/>
<dbReference type="eggNOG" id="COG5295">
    <property type="taxonomic scope" value="Bacteria"/>
</dbReference>
<evidence type="ECO:0000256" key="1">
    <source>
        <dbReference type="SAM" id="Coils"/>
    </source>
</evidence>